<dbReference type="Gene3D" id="3.40.190.10">
    <property type="entry name" value="Periplasmic binding protein-like II"/>
    <property type="match status" value="2"/>
</dbReference>
<dbReference type="CDD" id="cd05466">
    <property type="entry name" value="PBP2_LTTR_substrate"/>
    <property type="match status" value="1"/>
</dbReference>
<keyword evidence="2" id="KW-0805">Transcription regulation</keyword>
<keyword evidence="7" id="KW-1185">Reference proteome</keyword>
<dbReference type="InterPro" id="IPR036390">
    <property type="entry name" value="WH_DNA-bd_sf"/>
</dbReference>
<evidence type="ECO:0000256" key="2">
    <source>
        <dbReference type="ARBA" id="ARBA00023015"/>
    </source>
</evidence>
<dbReference type="PANTHER" id="PTHR30126">
    <property type="entry name" value="HTH-TYPE TRANSCRIPTIONAL REGULATOR"/>
    <property type="match status" value="1"/>
</dbReference>
<evidence type="ECO:0000256" key="4">
    <source>
        <dbReference type="ARBA" id="ARBA00023163"/>
    </source>
</evidence>
<dbReference type="SUPFAM" id="SSF53850">
    <property type="entry name" value="Periplasmic binding protein-like II"/>
    <property type="match status" value="1"/>
</dbReference>
<dbReference type="SUPFAM" id="SSF46785">
    <property type="entry name" value="Winged helix' DNA-binding domain"/>
    <property type="match status" value="1"/>
</dbReference>
<evidence type="ECO:0000313" key="7">
    <source>
        <dbReference type="Proteomes" id="UP001652442"/>
    </source>
</evidence>
<dbReference type="Proteomes" id="UP001652442">
    <property type="component" value="Unassembled WGS sequence"/>
</dbReference>
<comment type="similarity">
    <text evidence="1">Belongs to the LysR transcriptional regulatory family.</text>
</comment>
<dbReference type="PRINTS" id="PR00039">
    <property type="entry name" value="HTHLYSR"/>
</dbReference>
<gene>
    <name evidence="6" type="ORF">OCV88_03670</name>
</gene>
<evidence type="ECO:0000313" key="6">
    <source>
        <dbReference type="EMBL" id="MCU6761439.1"/>
    </source>
</evidence>
<protein>
    <submittedName>
        <fullName evidence="6">LysR family transcriptional regulator</fullName>
    </submittedName>
</protein>
<dbReference type="PANTHER" id="PTHR30126:SF40">
    <property type="entry name" value="HTH-TYPE TRANSCRIPTIONAL REGULATOR GLTR"/>
    <property type="match status" value="1"/>
</dbReference>
<dbReference type="InterPro" id="IPR036388">
    <property type="entry name" value="WH-like_DNA-bd_sf"/>
</dbReference>
<dbReference type="EMBL" id="JAOQJQ010000001">
    <property type="protein sequence ID" value="MCU6761439.1"/>
    <property type="molecule type" value="Genomic_DNA"/>
</dbReference>
<dbReference type="PROSITE" id="PS50931">
    <property type="entry name" value="HTH_LYSR"/>
    <property type="match status" value="1"/>
</dbReference>
<keyword evidence="4" id="KW-0804">Transcription</keyword>
<feature type="domain" description="HTH lysR-type" evidence="5">
    <location>
        <begin position="1"/>
        <end position="58"/>
    </location>
</feature>
<dbReference type="Gene3D" id="1.10.10.10">
    <property type="entry name" value="Winged helix-like DNA-binding domain superfamily/Winged helix DNA-binding domain"/>
    <property type="match status" value="1"/>
</dbReference>
<reference evidence="6 7" key="1">
    <citation type="journal article" date="2021" name="ISME Commun">
        <title>Automated analysis of genomic sequences facilitates high-throughput and comprehensive description of bacteria.</title>
        <authorList>
            <person name="Hitch T.C.A."/>
        </authorList>
    </citation>
    <scope>NUCLEOTIDE SEQUENCE [LARGE SCALE GENOMIC DNA]</scope>
    <source>
        <strain evidence="6 7">Sanger_109</strain>
    </source>
</reference>
<name>A0ABT2TGY8_9FIRM</name>
<dbReference type="RefSeq" id="WP_158424236.1">
    <property type="nucleotide sequence ID" value="NZ_JAOQJQ010000001.1"/>
</dbReference>
<comment type="caution">
    <text evidence="6">The sequence shown here is derived from an EMBL/GenBank/DDBJ whole genome shotgun (WGS) entry which is preliminary data.</text>
</comment>
<evidence type="ECO:0000256" key="1">
    <source>
        <dbReference type="ARBA" id="ARBA00009437"/>
    </source>
</evidence>
<accession>A0ABT2TGY8</accession>
<dbReference type="Pfam" id="PF03466">
    <property type="entry name" value="LysR_substrate"/>
    <property type="match status" value="1"/>
</dbReference>
<dbReference type="InterPro" id="IPR005119">
    <property type="entry name" value="LysR_subst-bd"/>
</dbReference>
<evidence type="ECO:0000259" key="5">
    <source>
        <dbReference type="PROSITE" id="PS50931"/>
    </source>
</evidence>
<organism evidence="6 7">
    <name type="scientific">Brotonthovivens ammoniilytica</name>
    <dbReference type="NCBI Taxonomy" id="2981725"/>
    <lineage>
        <taxon>Bacteria</taxon>
        <taxon>Bacillati</taxon>
        <taxon>Bacillota</taxon>
        <taxon>Clostridia</taxon>
        <taxon>Lachnospirales</taxon>
        <taxon>Lachnospiraceae</taxon>
        <taxon>Brotonthovivens</taxon>
    </lineage>
</organism>
<keyword evidence="3" id="KW-0238">DNA-binding</keyword>
<evidence type="ECO:0000256" key="3">
    <source>
        <dbReference type="ARBA" id="ARBA00023125"/>
    </source>
</evidence>
<dbReference type="InterPro" id="IPR000847">
    <property type="entry name" value="LysR_HTH_N"/>
</dbReference>
<sequence>MNESQIKNFLLVAEEKNFSKAAEKGYVSQPNLSRSVLKLEAELGVQLFERTGKQVCLTEAGKEYYDFFRRTQLAYREVSFHARNLHSNRLGNIRIGYMEGWKVSELLYELVWDFKKEYPNMDIRMEACNRRELLEKLDRDEIDLVFGIEGILNQRRGIRKERVTEIVRGILCRKDQWCKNGTPVPRDFKKEQFFVMDEDGTMALGTQIRTFCEPYGFIPQIKYVNSLESAINSVELGQGVLICDEWTRYVFDEKLLFIPMETRHTVMLGWKSETQNVAVSVLITEIQKRMG</sequence>
<dbReference type="Pfam" id="PF00126">
    <property type="entry name" value="HTH_1"/>
    <property type="match status" value="1"/>
</dbReference>
<proteinExistence type="inferred from homology"/>